<evidence type="ECO:0000256" key="6">
    <source>
        <dbReference type="ARBA" id="ARBA00037589"/>
    </source>
</evidence>
<comment type="catalytic activity">
    <reaction evidence="8 9">
        <text>hydroxymethylbilane = uroporphyrinogen III + H2O</text>
        <dbReference type="Rhea" id="RHEA:18965"/>
        <dbReference type="ChEBI" id="CHEBI:15377"/>
        <dbReference type="ChEBI" id="CHEBI:57308"/>
        <dbReference type="ChEBI" id="CHEBI:57845"/>
        <dbReference type="EC" id="4.2.1.75"/>
    </reaction>
</comment>
<keyword evidence="5 9" id="KW-0627">Porphyrin biosynthesis</keyword>
<feature type="domain" description="Tetrapyrrole biosynthesis uroporphyrinogen III synthase" evidence="10">
    <location>
        <begin position="16"/>
        <end position="230"/>
    </location>
</feature>
<comment type="pathway">
    <text evidence="1 9">Porphyrin-containing compound metabolism; protoporphyrin-IX biosynthesis; coproporphyrinogen-III from 5-aminolevulinate: step 3/4.</text>
</comment>
<name>A0A4R3VE04_9BURK</name>
<dbReference type="GO" id="GO:0004852">
    <property type="term" value="F:uroporphyrinogen-III synthase activity"/>
    <property type="evidence" value="ECO:0007669"/>
    <property type="project" value="UniProtKB-UniRule"/>
</dbReference>
<evidence type="ECO:0000259" key="10">
    <source>
        <dbReference type="Pfam" id="PF02602"/>
    </source>
</evidence>
<dbReference type="CDD" id="cd06578">
    <property type="entry name" value="HemD"/>
    <property type="match status" value="1"/>
</dbReference>
<dbReference type="RefSeq" id="WP_165972523.1">
    <property type="nucleotide sequence ID" value="NZ_JBHRVM010000001.1"/>
</dbReference>
<evidence type="ECO:0000256" key="7">
    <source>
        <dbReference type="ARBA" id="ARBA00040167"/>
    </source>
</evidence>
<dbReference type="GO" id="GO:0006782">
    <property type="term" value="P:protoporphyrinogen IX biosynthetic process"/>
    <property type="evidence" value="ECO:0007669"/>
    <property type="project" value="UniProtKB-UniRule"/>
</dbReference>
<dbReference type="AlphaFoldDB" id="A0A4R3VE04"/>
<gene>
    <name evidence="11" type="ORF">EV686_102593</name>
</gene>
<dbReference type="Proteomes" id="UP000294692">
    <property type="component" value="Unassembled WGS sequence"/>
</dbReference>
<dbReference type="EC" id="4.2.1.75" evidence="3 9"/>
<dbReference type="PANTHER" id="PTHR38042:SF1">
    <property type="entry name" value="UROPORPHYRINOGEN-III SYNTHASE, CHLOROPLASTIC"/>
    <property type="match status" value="1"/>
</dbReference>
<dbReference type="PANTHER" id="PTHR38042">
    <property type="entry name" value="UROPORPHYRINOGEN-III SYNTHASE, CHLOROPLASTIC"/>
    <property type="match status" value="1"/>
</dbReference>
<comment type="similarity">
    <text evidence="2 9">Belongs to the uroporphyrinogen-III synthase family.</text>
</comment>
<evidence type="ECO:0000256" key="1">
    <source>
        <dbReference type="ARBA" id="ARBA00004772"/>
    </source>
</evidence>
<dbReference type="UniPathway" id="UPA00251">
    <property type="reaction ID" value="UER00320"/>
</dbReference>
<evidence type="ECO:0000256" key="2">
    <source>
        <dbReference type="ARBA" id="ARBA00008133"/>
    </source>
</evidence>
<evidence type="ECO:0000313" key="11">
    <source>
        <dbReference type="EMBL" id="TCV01878.1"/>
    </source>
</evidence>
<reference evidence="11 12" key="1">
    <citation type="submission" date="2019-03" db="EMBL/GenBank/DDBJ databases">
        <title>Genomic Encyclopedia of Type Strains, Phase IV (KMG-IV): sequencing the most valuable type-strain genomes for metagenomic binning, comparative biology and taxonomic classification.</title>
        <authorList>
            <person name="Goeker M."/>
        </authorList>
    </citation>
    <scope>NUCLEOTIDE SEQUENCE [LARGE SCALE GENOMIC DNA]</scope>
    <source>
        <strain evidence="11 12">DSM 100048</strain>
    </source>
</reference>
<evidence type="ECO:0000256" key="9">
    <source>
        <dbReference type="RuleBase" id="RU366031"/>
    </source>
</evidence>
<dbReference type="EMBL" id="SMBX01000002">
    <property type="protein sequence ID" value="TCV01878.1"/>
    <property type="molecule type" value="Genomic_DNA"/>
</dbReference>
<organism evidence="11 12">
    <name type="scientific">Paracandidimonas soli</name>
    <dbReference type="NCBI Taxonomy" id="1917182"/>
    <lineage>
        <taxon>Bacteria</taxon>
        <taxon>Pseudomonadati</taxon>
        <taxon>Pseudomonadota</taxon>
        <taxon>Betaproteobacteria</taxon>
        <taxon>Burkholderiales</taxon>
        <taxon>Alcaligenaceae</taxon>
        <taxon>Paracandidimonas</taxon>
    </lineage>
</organism>
<evidence type="ECO:0000256" key="5">
    <source>
        <dbReference type="ARBA" id="ARBA00023244"/>
    </source>
</evidence>
<proteinExistence type="inferred from homology"/>
<evidence type="ECO:0000256" key="8">
    <source>
        <dbReference type="ARBA" id="ARBA00048617"/>
    </source>
</evidence>
<dbReference type="Gene3D" id="3.40.50.10090">
    <property type="match status" value="2"/>
</dbReference>
<evidence type="ECO:0000313" key="12">
    <source>
        <dbReference type="Proteomes" id="UP000294692"/>
    </source>
</evidence>
<comment type="function">
    <text evidence="6 9">Catalyzes cyclization of the linear tetrapyrrole, hydroxymethylbilane, to the macrocyclic uroporphyrinogen III.</text>
</comment>
<dbReference type="GO" id="GO:0006780">
    <property type="term" value="P:uroporphyrinogen III biosynthetic process"/>
    <property type="evidence" value="ECO:0007669"/>
    <property type="project" value="UniProtKB-UniRule"/>
</dbReference>
<protein>
    <recommendedName>
        <fullName evidence="7 9">Uroporphyrinogen-III synthase</fullName>
        <ecNumber evidence="3 9">4.2.1.75</ecNumber>
    </recommendedName>
</protein>
<evidence type="ECO:0000256" key="4">
    <source>
        <dbReference type="ARBA" id="ARBA00023239"/>
    </source>
</evidence>
<comment type="caution">
    <text evidence="11">The sequence shown here is derived from an EMBL/GenBank/DDBJ whole genome shotgun (WGS) entry which is preliminary data.</text>
</comment>
<keyword evidence="4 9" id="KW-0456">Lyase</keyword>
<dbReference type="SUPFAM" id="SSF69618">
    <property type="entry name" value="HemD-like"/>
    <property type="match status" value="1"/>
</dbReference>
<dbReference type="InterPro" id="IPR039793">
    <property type="entry name" value="UROS/Hem4"/>
</dbReference>
<accession>A0A4R3VE04</accession>
<keyword evidence="12" id="KW-1185">Reference proteome</keyword>
<dbReference type="InterPro" id="IPR036108">
    <property type="entry name" value="4pyrrol_syn_uPrphyn_synt_sf"/>
</dbReference>
<dbReference type="InterPro" id="IPR003754">
    <property type="entry name" value="4pyrrol_synth_uPrphyn_synth"/>
</dbReference>
<sequence length="263" mass="28994">MTPFVLLTRPDGKNTELNTRLEQAGLDVLALPVLELEASAPSQAPDPAAYDLIVFVSGFAVGCYFRALENMGLRSWPRGVYAAAVGAASANALLRTGMAPADRIVAPDADSRQDSEALWEELQRRGIHPRRVLIVCGDSGRAWLAERLKREGADVQRHRAYIRKPAQWRPCQLAALAGLVRSQRRAVVLLTSSQGVDAWLSCMKEADMMALVTRTDFVVVHERIARHLRQSVAHLYPDAKATIIVSKPDDKIMFRSIMTLALA</sequence>
<evidence type="ECO:0000256" key="3">
    <source>
        <dbReference type="ARBA" id="ARBA00013109"/>
    </source>
</evidence>
<dbReference type="Pfam" id="PF02602">
    <property type="entry name" value="HEM4"/>
    <property type="match status" value="1"/>
</dbReference>